<sequence length="58" mass="6529">MSLRYLISIHKVFCSRQGVSSPISDLTERLLFEDRDPPAVTQECSVEAPPFDEASSSW</sequence>
<dbReference type="EnsemblPlants" id="AET1Gv20409900.12">
    <property type="protein sequence ID" value="AET1Gv20409900.12"/>
    <property type="gene ID" value="AET1Gv20409900"/>
</dbReference>
<proteinExistence type="predicted"/>
<reference evidence="1" key="4">
    <citation type="submission" date="2019-03" db="UniProtKB">
        <authorList>
            <consortium name="EnsemblPlants"/>
        </authorList>
    </citation>
    <scope>IDENTIFICATION</scope>
</reference>
<evidence type="ECO:0000313" key="1">
    <source>
        <dbReference type="EnsemblPlants" id="AET1Gv20409900.12"/>
    </source>
</evidence>
<dbReference type="Proteomes" id="UP000015105">
    <property type="component" value="Chromosome 1D"/>
</dbReference>
<reference evidence="1" key="5">
    <citation type="journal article" date="2021" name="G3 (Bethesda)">
        <title>Aegilops tauschii genome assembly Aet v5.0 features greater sequence contiguity and improved annotation.</title>
        <authorList>
            <person name="Wang L."/>
            <person name="Zhu T."/>
            <person name="Rodriguez J.C."/>
            <person name="Deal K.R."/>
            <person name="Dubcovsky J."/>
            <person name="McGuire P.E."/>
            <person name="Lux T."/>
            <person name="Spannagl M."/>
            <person name="Mayer K.F.X."/>
            <person name="Baldrich P."/>
            <person name="Meyers B.C."/>
            <person name="Huo N."/>
            <person name="Gu Y.Q."/>
            <person name="Zhou H."/>
            <person name="Devos K.M."/>
            <person name="Bennetzen J.L."/>
            <person name="Unver T."/>
            <person name="Budak H."/>
            <person name="Gulick P.J."/>
            <person name="Galiba G."/>
            <person name="Kalapos B."/>
            <person name="Nelson D.R."/>
            <person name="Li P."/>
            <person name="You F.M."/>
            <person name="Luo M.C."/>
            <person name="Dvorak J."/>
        </authorList>
    </citation>
    <scope>NUCLEOTIDE SEQUENCE [LARGE SCALE GENOMIC DNA]</scope>
    <source>
        <strain evidence="1">cv. AL8/78</strain>
    </source>
</reference>
<dbReference type="AlphaFoldDB" id="A0A452YGP2"/>
<reference evidence="1" key="3">
    <citation type="journal article" date="2017" name="Nature">
        <title>Genome sequence of the progenitor of the wheat D genome Aegilops tauschii.</title>
        <authorList>
            <person name="Luo M.C."/>
            <person name="Gu Y.Q."/>
            <person name="Puiu D."/>
            <person name="Wang H."/>
            <person name="Twardziok S.O."/>
            <person name="Deal K.R."/>
            <person name="Huo N."/>
            <person name="Zhu T."/>
            <person name="Wang L."/>
            <person name="Wang Y."/>
            <person name="McGuire P.E."/>
            <person name="Liu S."/>
            <person name="Long H."/>
            <person name="Ramasamy R.K."/>
            <person name="Rodriguez J.C."/>
            <person name="Van S.L."/>
            <person name="Yuan L."/>
            <person name="Wang Z."/>
            <person name="Xia Z."/>
            <person name="Xiao L."/>
            <person name="Anderson O.D."/>
            <person name="Ouyang S."/>
            <person name="Liang Y."/>
            <person name="Zimin A.V."/>
            <person name="Pertea G."/>
            <person name="Qi P."/>
            <person name="Bennetzen J.L."/>
            <person name="Dai X."/>
            <person name="Dawson M.W."/>
            <person name="Muller H.G."/>
            <person name="Kugler K."/>
            <person name="Rivarola-Duarte L."/>
            <person name="Spannagl M."/>
            <person name="Mayer K.F.X."/>
            <person name="Lu F.H."/>
            <person name="Bevan M.W."/>
            <person name="Leroy P."/>
            <person name="Li P."/>
            <person name="You F.M."/>
            <person name="Sun Q."/>
            <person name="Liu Z."/>
            <person name="Lyons E."/>
            <person name="Wicker T."/>
            <person name="Salzberg S.L."/>
            <person name="Devos K.M."/>
            <person name="Dvorak J."/>
        </authorList>
    </citation>
    <scope>NUCLEOTIDE SEQUENCE [LARGE SCALE GENOMIC DNA]</scope>
    <source>
        <strain evidence="1">cv. AL8/78</strain>
    </source>
</reference>
<protein>
    <submittedName>
        <fullName evidence="1">Uncharacterized protein</fullName>
    </submittedName>
</protein>
<dbReference type="Gramene" id="AET1Gv20409900.12">
    <property type="protein sequence ID" value="AET1Gv20409900.12"/>
    <property type="gene ID" value="AET1Gv20409900"/>
</dbReference>
<organism evidence="1 2">
    <name type="scientific">Aegilops tauschii subsp. strangulata</name>
    <name type="common">Goatgrass</name>
    <dbReference type="NCBI Taxonomy" id="200361"/>
    <lineage>
        <taxon>Eukaryota</taxon>
        <taxon>Viridiplantae</taxon>
        <taxon>Streptophyta</taxon>
        <taxon>Embryophyta</taxon>
        <taxon>Tracheophyta</taxon>
        <taxon>Spermatophyta</taxon>
        <taxon>Magnoliopsida</taxon>
        <taxon>Liliopsida</taxon>
        <taxon>Poales</taxon>
        <taxon>Poaceae</taxon>
        <taxon>BOP clade</taxon>
        <taxon>Pooideae</taxon>
        <taxon>Triticodae</taxon>
        <taxon>Triticeae</taxon>
        <taxon>Triticinae</taxon>
        <taxon>Aegilops</taxon>
    </lineage>
</organism>
<evidence type="ECO:0000313" key="2">
    <source>
        <dbReference type="Proteomes" id="UP000015105"/>
    </source>
</evidence>
<keyword evidence="2" id="KW-1185">Reference proteome</keyword>
<reference evidence="2" key="2">
    <citation type="journal article" date="2017" name="Nat. Plants">
        <title>The Aegilops tauschii genome reveals multiple impacts of transposons.</title>
        <authorList>
            <person name="Zhao G."/>
            <person name="Zou C."/>
            <person name="Li K."/>
            <person name="Wang K."/>
            <person name="Li T."/>
            <person name="Gao L."/>
            <person name="Zhang X."/>
            <person name="Wang H."/>
            <person name="Yang Z."/>
            <person name="Liu X."/>
            <person name="Jiang W."/>
            <person name="Mao L."/>
            <person name="Kong X."/>
            <person name="Jiao Y."/>
            <person name="Jia J."/>
        </authorList>
    </citation>
    <scope>NUCLEOTIDE SEQUENCE [LARGE SCALE GENOMIC DNA]</scope>
    <source>
        <strain evidence="2">cv. AL8/78</strain>
    </source>
</reference>
<name>A0A452YGP2_AEGTS</name>
<reference evidence="2" key="1">
    <citation type="journal article" date="2014" name="Science">
        <title>Ancient hybridizations among the ancestral genomes of bread wheat.</title>
        <authorList>
            <consortium name="International Wheat Genome Sequencing Consortium,"/>
            <person name="Marcussen T."/>
            <person name="Sandve S.R."/>
            <person name="Heier L."/>
            <person name="Spannagl M."/>
            <person name="Pfeifer M."/>
            <person name="Jakobsen K.S."/>
            <person name="Wulff B.B."/>
            <person name="Steuernagel B."/>
            <person name="Mayer K.F."/>
            <person name="Olsen O.A."/>
        </authorList>
    </citation>
    <scope>NUCLEOTIDE SEQUENCE [LARGE SCALE GENOMIC DNA]</scope>
    <source>
        <strain evidence="2">cv. AL8/78</strain>
    </source>
</reference>
<accession>A0A452YGP2</accession>